<evidence type="ECO:0000256" key="2">
    <source>
        <dbReference type="ARBA" id="ARBA00004613"/>
    </source>
</evidence>
<dbReference type="InterPro" id="IPR013783">
    <property type="entry name" value="Ig-like_fold"/>
</dbReference>
<dbReference type="Proteomes" id="UP001482620">
    <property type="component" value="Unassembled WGS sequence"/>
</dbReference>
<keyword evidence="10" id="KW-0325">Glycoprotein</keyword>
<feature type="non-terminal residue" evidence="14">
    <location>
        <position position="144"/>
    </location>
</feature>
<feature type="chain" id="PRO_5047457724" description="Immunoglobulin domain-containing protein" evidence="12">
    <location>
        <begin position="30"/>
        <end position="144"/>
    </location>
</feature>
<feature type="signal peptide" evidence="12">
    <location>
        <begin position="1"/>
        <end position="29"/>
    </location>
</feature>
<evidence type="ECO:0000256" key="7">
    <source>
        <dbReference type="ARBA" id="ARBA00022989"/>
    </source>
</evidence>
<keyword evidence="15" id="KW-1185">Reference proteome</keyword>
<accession>A0ABV0T373</accession>
<dbReference type="EMBL" id="JAHRIQ010018610">
    <property type="protein sequence ID" value="MEQ2227254.1"/>
    <property type="molecule type" value="Genomic_DNA"/>
</dbReference>
<keyword evidence="3" id="KW-1003">Cell membrane</keyword>
<keyword evidence="11" id="KW-0393">Immunoglobulin domain</keyword>
<dbReference type="PANTHER" id="PTHR11860:SF82">
    <property type="entry name" value="POLYMERIC IMMUNOGLOBULIN RECEPTOR"/>
    <property type="match status" value="1"/>
</dbReference>
<dbReference type="Gene3D" id="2.60.40.10">
    <property type="entry name" value="Immunoglobulins"/>
    <property type="match status" value="1"/>
</dbReference>
<keyword evidence="6 12" id="KW-0732">Signal</keyword>
<evidence type="ECO:0000256" key="8">
    <source>
        <dbReference type="ARBA" id="ARBA00023136"/>
    </source>
</evidence>
<keyword evidence="9" id="KW-1015">Disulfide bond</keyword>
<comment type="subcellular location">
    <subcellularLocation>
        <location evidence="1">Cell membrane</location>
        <topology evidence="1">Single-pass type I membrane protein</topology>
    </subcellularLocation>
    <subcellularLocation>
        <location evidence="2">Secreted</location>
    </subcellularLocation>
</comment>
<keyword evidence="5" id="KW-0812">Transmembrane</keyword>
<evidence type="ECO:0000256" key="3">
    <source>
        <dbReference type="ARBA" id="ARBA00022475"/>
    </source>
</evidence>
<evidence type="ECO:0000256" key="9">
    <source>
        <dbReference type="ARBA" id="ARBA00023157"/>
    </source>
</evidence>
<dbReference type="SMART" id="SM00409">
    <property type="entry name" value="IG"/>
    <property type="match status" value="1"/>
</dbReference>
<keyword evidence="7" id="KW-1133">Transmembrane helix</keyword>
<evidence type="ECO:0000256" key="11">
    <source>
        <dbReference type="ARBA" id="ARBA00023319"/>
    </source>
</evidence>
<gene>
    <name evidence="14" type="ORF">ILYODFUR_035860</name>
</gene>
<dbReference type="SUPFAM" id="SSF48726">
    <property type="entry name" value="Immunoglobulin"/>
    <property type="match status" value="1"/>
</dbReference>
<dbReference type="Pfam" id="PF07686">
    <property type="entry name" value="V-set"/>
    <property type="match status" value="1"/>
</dbReference>
<evidence type="ECO:0000256" key="10">
    <source>
        <dbReference type="ARBA" id="ARBA00023180"/>
    </source>
</evidence>
<evidence type="ECO:0000256" key="1">
    <source>
        <dbReference type="ARBA" id="ARBA00004251"/>
    </source>
</evidence>
<keyword evidence="4" id="KW-0964">Secreted</keyword>
<reference evidence="14 15" key="1">
    <citation type="submission" date="2021-06" db="EMBL/GenBank/DDBJ databases">
        <authorList>
            <person name="Palmer J.M."/>
        </authorList>
    </citation>
    <scope>NUCLEOTIDE SEQUENCE [LARGE SCALE GENOMIC DNA]</scope>
    <source>
        <strain evidence="15">if_2019</strain>
        <tissue evidence="14">Muscle</tissue>
    </source>
</reference>
<evidence type="ECO:0000256" key="5">
    <source>
        <dbReference type="ARBA" id="ARBA00022692"/>
    </source>
</evidence>
<proteinExistence type="predicted"/>
<keyword evidence="8" id="KW-0472">Membrane</keyword>
<organism evidence="14 15">
    <name type="scientific">Ilyodon furcidens</name>
    <name type="common">goldbreast splitfin</name>
    <dbReference type="NCBI Taxonomy" id="33524"/>
    <lineage>
        <taxon>Eukaryota</taxon>
        <taxon>Metazoa</taxon>
        <taxon>Chordata</taxon>
        <taxon>Craniata</taxon>
        <taxon>Vertebrata</taxon>
        <taxon>Euteleostomi</taxon>
        <taxon>Actinopterygii</taxon>
        <taxon>Neopterygii</taxon>
        <taxon>Teleostei</taxon>
        <taxon>Neoteleostei</taxon>
        <taxon>Acanthomorphata</taxon>
        <taxon>Ovalentaria</taxon>
        <taxon>Atherinomorphae</taxon>
        <taxon>Cyprinodontiformes</taxon>
        <taxon>Goodeidae</taxon>
        <taxon>Ilyodon</taxon>
    </lineage>
</organism>
<dbReference type="PANTHER" id="PTHR11860">
    <property type="entry name" value="POLYMERIC-IMMUNOGLOBULIN RECEPTOR"/>
    <property type="match status" value="1"/>
</dbReference>
<dbReference type="InterPro" id="IPR050671">
    <property type="entry name" value="CD300_family_receptors"/>
</dbReference>
<evidence type="ECO:0000313" key="14">
    <source>
        <dbReference type="EMBL" id="MEQ2227254.1"/>
    </source>
</evidence>
<dbReference type="InterPro" id="IPR036179">
    <property type="entry name" value="Ig-like_dom_sf"/>
</dbReference>
<evidence type="ECO:0000256" key="4">
    <source>
        <dbReference type="ARBA" id="ARBA00022525"/>
    </source>
</evidence>
<comment type="caution">
    <text evidence="14">The sequence shown here is derived from an EMBL/GenBank/DDBJ whole genome shotgun (WGS) entry which is preliminary data.</text>
</comment>
<dbReference type="InterPro" id="IPR003599">
    <property type="entry name" value="Ig_sub"/>
</dbReference>
<name>A0ABV0T373_9TELE</name>
<sequence length="144" mass="16132">MCLNSTMRILFTATVWWLTVGGSSPLVEGKNKEPLNNACNGTRVDQTAHVGESVSITCKYPQADKCSIRYFCRHAGNFTCTNIISAQHYNYTKLPRFSLTDDKQQGAYTVLIFTLTQEDAGKYQCALKTHNSITCLQDVFLHVL</sequence>
<protein>
    <recommendedName>
        <fullName evidence="13">Immunoglobulin domain-containing protein</fullName>
    </recommendedName>
</protein>
<evidence type="ECO:0000256" key="12">
    <source>
        <dbReference type="SAM" id="SignalP"/>
    </source>
</evidence>
<evidence type="ECO:0000259" key="13">
    <source>
        <dbReference type="SMART" id="SM00409"/>
    </source>
</evidence>
<feature type="domain" description="Immunoglobulin" evidence="13">
    <location>
        <begin position="43"/>
        <end position="144"/>
    </location>
</feature>
<dbReference type="InterPro" id="IPR013106">
    <property type="entry name" value="Ig_V-set"/>
</dbReference>
<evidence type="ECO:0000256" key="6">
    <source>
        <dbReference type="ARBA" id="ARBA00022729"/>
    </source>
</evidence>
<evidence type="ECO:0000313" key="15">
    <source>
        <dbReference type="Proteomes" id="UP001482620"/>
    </source>
</evidence>